<keyword evidence="3" id="KW-1185">Reference proteome</keyword>
<accession>A0A8J8TQC0</accession>
<sequence>MSMLDSYFKGWKFRTTNPSLEPGNEINIFVNEYNGNNTGIANVGDTRLYIEGVGPEHVEKRVNVEVTEFDKEKSVGRGTFREVVGDSSYTA</sequence>
<organism evidence="2 3">
    <name type="scientific">Natronococcus pandeyae</name>
    <dbReference type="NCBI Taxonomy" id="2055836"/>
    <lineage>
        <taxon>Archaea</taxon>
        <taxon>Methanobacteriati</taxon>
        <taxon>Methanobacteriota</taxon>
        <taxon>Stenosarchaea group</taxon>
        <taxon>Halobacteria</taxon>
        <taxon>Halobacteriales</taxon>
        <taxon>Natrialbaceae</taxon>
        <taxon>Natronococcus</taxon>
    </lineage>
</organism>
<evidence type="ECO:0000259" key="1">
    <source>
        <dbReference type="Pfam" id="PF24353"/>
    </source>
</evidence>
<dbReference type="Pfam" id="PF24353">
    <property type="entry name" value="DUF7513"/>
    <property type="match status" value="1"/>
</dbReference>
<gene>
    <name evidence="2" type="ORF">CV102_20855</name>
</gene>
<feature type="domain" description="DUF7513" evidence="1">
    <location>
        <begin position="1"/>
        <end position="82"/>
    </location>
</feature>
<evidence type="ECO:0000313" key="3">
    <source>
        <dbReference type="Proteomes" id="UP000766904"/>
    </source>
</evidence>
<dbReference type="OrthoDB" id="198699at2157"/>
<dbReference type="Proteomes" id="UP000766904">
    <property type="component" value="Unassembled WGS sequence"/>
</dbReference>
<dbReference type="AlphaFoldDB" id="A0A8J8TQC0"/>
<comment type="caution">
    <text evidence="2">The sequence shown here is derived from an EMBL/GenBank/DDBJ whole genome shotgun (WGS) entry which is preliminary data.</text>
</comment>
<reference evidence="2" key="1">
    <citation type="submission" date="2017-11" db="EMBL/GenBank/DDBJ databases">
        <authorList>
            <person name="Kajale S.C."/>
            <person name="Sharma A."/>
        </authorList>
    </citation>
    <scope>NUCLEOTIDE SEQUENCE</scope>
    <source>
        <strain evidence="2">LS1_42</strain>
    </source>
</reference>
<name>A0A8J8TQC0_9EURY</name>
<evidence type="ECO:0000313" key="2">
    <source>
        <dbReference type="EMBL" id="TYL36730.1"/>
    </source>
</evidence>
<dbReference type="InterPro" id="IPR055935">
    <property type="entry name" value="DUF7513"/>
</dbReference>
<dbReference type="EMBL" id="PHNJ01000015">
    <property type="protein sequence ID" value="TYL36730.1"/>
    <property type="molecule type" value="Genomic_DNA"/>
</dbReference>
<protein>
    <submittedName>
        <fullName evidence="2">TRAM domain-containing protein</fullName>
    </submittedName>
</protein>
<proteinExistence type="predicted"/>
<dbReference type="RefSeq" id="WP_148859934.1">
    <property type="nucleotide sequence ID" value="NZ_PHNJ01000015.1"/>
</dbReference>